<proteinExistence type="predicted"/>
<reference evidence="3" key="1">
    <citation type="journal article" date="2019" name="Int. J. Syst. Evol. Microbiol.">
        <title>The Global Catalogue of Microorganisms (GCM) 10K type strain sequencing project: providing services to taxonomists for standard genome sequencing and annotation.</title>
        <authorList>
            <consortium name="The Broad Institute Genomics Platform"/>
            <consortium name="The Broad Institute Genome Sequencing Center for Infectious Disease"/>
            <person name="Wu L."/>
            <person name="Ma J."/>
        </authorList>
    </citation>
    <scope>NUCLEOTIDE SEQUENCE [LARGE SCALE GENOMIC DNA]</scope>
    <source>
        <strain evidence="3">JCM 17759</strain>
    </source>
</reference>
<dbReference type="Pfam" id="PF10604">
    <property type="entry name" value="Polyketide_cyc2"/>
    <property type="match status" value="1"/>
</dbReference>
<evidence type="ECO:0000313" key="3">
    <source>
        <dbReference type="Proteomes" id="UP001500840"/>
    </source>
</evidence>
<dbReference type="Gene3D" id="3.30.530.20">
    <property type="match status" value="1"/>
</dbReference>
<organism evidence="2 3">
    <name type="scientific">Novipirellula rosea</name>
    <dbReference type="NCBI Taxonomy" id="1031540"/>
    <lineage>
        <taxon>Bacteria</taxon>
        <taxon>Pseudomonadati</taxon>
        <taxon>Planctomycetota</taxon>
        <taxon>Planctomycetia</taxon>
        <taxon>Pirellulales</taxon>
        <taxon>Pirellulaceae</taxon>
        <taxon>Novipirellula</taxon>
    </lineage>
</organism>
<feature type="domain" description="AraC effector-binding" evidence="1">
    <location>
        <begin position="154"/>
        <end position="309"/>
    </location>
</feature>
<dbReference type="SUPFAM" id="SSF55961">
    <property type="entry name" value="Bet v1-like"/>
    <property type="match status" value="1"/>
</dbReference>
<dbReference type="Gene3D" id="3.20.80.10">
    <property type="entry name" value="Regulatory factor, effector binding domain"/>
    <property type="match status" value="1"/>
</dbReference>
<dbReference type="RefSeq" id="WP_339938478.1">
    <property type="nucleotide sequence ID" value="NZ_BAABGA010000018.1"/>
</dbReference>
<dbReference type="InterPro" id="IPR011256">
    <property type="entry name" value="Reg_factor_effector_dom_sf"/>
</dbReference>
<dbReference type="Proteomes" id="UP001500840">
    <property type="component" value="Unassembled WGS sequence"/>
</dbReference>
<evidence type="ECO:0000259" key="1">
    <source>
        <dbReference type="SMART" id="SM00871"/>
    </source>
</evidence>
<keyword evidence="3" id="KW-1185">Reference proteome</keyword>
<dbReference type="SUPFAM" id="SSF55136">
    <property type="entry name" value="Probable bacterial effector-binding domain"/>
    <property type="match status" value="1"/>
</dbReference>
<protein>
    <submittedName>
        <fullName evidence="2">SRPBCC family protein</fullName>
    </submittedName>
</protein>
<sequence>MPAFEVSRSIEIAVPPETVYDGVADLGTWTKWSPWLGIDPDAVVTVSENANSVGAIYRWKGEVVGEGELEHLKLDRPRQISDEIRFTKPFKSKSKVGFHFEATDVGTRVTWRMQGSLPWFLFWMRANMQTLIGMDYDRGLKMLREYLETGEVLSKIEVQGVQSVSPIDVYGVSDAAPLNHMGPAMERVFSTATEKLKQADVSLDAAMISVYHPCDLKQNEFRFTGGYAVSNDDGMAAGLTHCHLSAGNALCVRHIGSYENLGNAWSGAYQYARYKKLKVLRQDAYEIYRNDPATTPPRDRITDIYLPVK</sequence>
<gene>
    <name evidence="2" type="ORF">GCM10023156_15930</name>
</gene>
<dbReference type="InterPro" id="IPR019587">
    <property type="entry name" value="Polyketide_cyclase/dehydratase"/>
</dbReference>
<dbReference type="InterPro" id="IPR029442">
    <property type="entry name" value="GyrI-like"/>
</dbReference>
<dbReference type="EMBL" id="BAABGA010000018">
    <property type="protein sequence ID" value="GAA4450159.1"/>
    <property type="molecule type" value="Genomic_DNA"/>
</dbReference>
<comment type="caution">
    <text evidence="2">The sequence shown here is derived from an EMBL/GenBank/DDBJ whole genome shotgun (WGS) entry which is preliminary data.</text>
</comment>
<accession>A0ABP8MII3</accession>
<name>A0ABP8MII3_9BACT</name>
<dbReference type="InterPro" id="IPR010499">
    <property type="entry name" value="AraC_E-bd"/>
</dbReference>
<dbReference type="Pfam" id="PF06445">
    <property type="entry name" value="GyrI-like"/>
    <property type="match status" value="1"/>
</dbReference>
<dbReference type="SMART" id="SM00871">
    <property type="entry name" value="AraC_E_bind"/>
    <property type="match status" value="1"/>
</dbReference>
<dbReference type="CDD" id="cd07818">
    <property type="entry name" value="SRPBCC_1"/>
    <property type="match status" value="1"/>
</dbReference>
<dbReference type="InterPro" id="IPR023393">
    <property type="entry name" value="START-like_dom_sf"/>
</dbReference>
<evidence type="ECO:0000313" key="2">
    <source>
        <dbReference type="EMBL" id="GAA4450159.1"/>
    </source>
</evidence>